<organism evidence="1 2">
    <name type="scientific">Sporosarcina globispora</name>
    <name type="common">Bacillus globisporus</name>
    <dbReference type="NCBI Taxonomy" id="1459"/>
    <lineage>
        <taxon>Bacteria</taxon>
        <taxon>Bacillati</taxon>
        <taxon>Bacillota</taxon>
        <taxon>Bacilli</taxon>
        <taxon>Bacillales</taxon>
        <taxon>Caryophanaceae</taxon>
        <taxon>Sporosarcina</taxon>
    </lineage>
</organism>
<sequence length="183" mass="19668">MHSVEYRAIDTAGNVEAVKHLAIGIDKRTPAIAVSVPGDGSIYETSDDLTPQFTLTDNFSHVDNSKTTVTLDTHSYKIGTAIPLYTLPLGQHTLVISSSDLVGNQGNITVHFQTVAGIDSLKALVSRFADMKWIDNAGIAKSLQAKLAINNLNSFVNGVKAQNGKHISSEAATYLLRDAQYVL</sequence>
<reference evidence="2" key="1">
    <citation type="submission" date="2015-07" db="EMBL/GenBank/DDBJ databases">
        <title>Fjat-10036 dsm4.</title>
        <authorList>
            <person name="Liu B."/>
            <person name="Wang J."/>
            <person name="Zhu Y."/>
            <person name="Liu G."/>
            <person name="Chen Q."/>
            <person name="Chen Z."/>
            <person name="Lan J."/>
            <person name="Che J."/>
            <person name="Ge C."/>
            <person name="Shi H."/>
            <person name="Pan Z."/>
            <person name="Liu X."/>
        </authorList>
    </citation>
    <scope>NUCLEOTIDE SEQUENCE [LARGE SCALE GENOMIC DNA]</scope>
    <source>
        <strain evidence="2">DSM 4</strain>
    </source>
</reference>
<proteinExistence type="predicted"/>
<accession>A0A0M0G159</accession>
<protein>
    <recommendedName>
        <fullName evidence="3">Bacterial Ig-like domain-containing protein</fullName>
    </recommendedName>
</protein>
<gene>
    <name evidence="1" type="ORF">AF332_27670</name>
</gene>
<name>A0A0M0G159_SPOGL</name>
<keyword evidence="2" id="KW-1185">Reference proteome</keyword>
<dbReference type="PATRIC" id="fig|1459.3.peg.6100"/>
<dbReference type="Proteomes" id="UP000037109">
    <property type="component" value="Unassembled WGS sequence"/>
</dbReference>
<dbReference type="AlphaFoldDB" id="A0A0M0G159"/>
<dbReference type="STRING" id="1459.AF332_27670"/>
<dbReference type="EMBL" id="LGUF01000010">
    <property type="protein sequence ID" value="KON83529.1"/>
    <property type="molecule type" value="Genomic_DNA"/>
</dbReference>
<comment type="caution">
    <text evidence="1">The sequence shown here is derived from an EMBL/GenBank/DDBJ whole genome shotgun (WGS) entry which is preliminary data.</text>
</comment>
<evidence type="ECO:0000313" key="2">
    <source>
        <dbReference type="Proteomes" id="UP000037109"/>
    </source>
</evidence>
<dbReference type="RefSeq" id="WP_161805342.1">
    <property type="nucleotide sequence ID" value="NZ_LGUF01000010.1"/>
</dbReference>
<evidence type="ECO:0000313" key="1">
    <source>
        <dbReference type="EMBL" id="KON83529.1"/>
    </source>
</evidence>
<evidence type="ECO:0008006" key="3">
    <source>
        <dbReference type="Google" id="ProtNLM"/>
    </source>
</evidence>